<dbReference type="InterPro" id="IPR022385">
    <property type="entry name" value="Rhs_assc_core"/>
</dbReference>
<protein>
    <submittedName>
        <fullName evidence="6">RHS repeat-associated core domain-containing protein</fullName>
    </submittedName>
</protein>
<feature type="domain" description="Teneurin-like YD-shell" evidence="5">
    <location>
        <begin position="1495"/>
        <end position="1609"/>
    </location>
</feature>
<keyword evidence="2" id="KW-0175">Coiled coil</keyword>
<evidence type="ECO:0000259" key="4">
    <source>
        <dbReference type="Pfam" id="PF20148"/>
    </source>
</evidence>
<dbReference type="NCBIfam" id="TIGR03696">
    <property type="entry name" value="Rhs_assc_core"/>
    <property type="match status" value="1"/>
</dbReference>
<feature type="domain" description="DUF6531" evidence="4">
    <location>
        <begin position="142"/>
        <end position="196"/>
    </location>
</feature>
<keyword evidence="7" id="KW-1185">Reference proteome</keyword>
<proteinExistence type="predicted"/>
<dbReference type="PANTHER" id="PTHR32305">
    <property type="match status" value="1"/>
</dbReference>
<organism evidence="6 7">
    <name type="scientific">Treponema bryantii</name>
    <dbReference type="NCBI Taxonomy" id="163"/>
    <lineage>
        <taxon>Bacteria</taxon>
        <taxon>Pseudomonadati</taxon>
        <taxon>Spirochaetota</taxon>
        <taxon>Spirochaetia</taxon>
        <taxon>Spirochaetales</taxon>
        <taxon>Treponemataceae</taxon>
        <taxon>Treponema</taxon>
    </lineage>
</organism>
<reference evidence="7" key="1">
    <citation type="submission" date="2016-10" db="EMBL/GenBank/DDBJ databases">
        <authorList>
            <person name="Varghese N."/>
            <person name="Submissions S."/>
        </authorList>
    </citation>
    <scope>NUCLEOTIDE SEQUENCE [LARGE SCALE GENOMIC DNA]</scope>
    <source>
        <strain evidence="7">XBD1002</strain>
    </source>
</reference>
<sequence>MKFKIIFFLIISFVFFNGLCFAVEYDDRGFPLNPIENPESPGDDDNDDPDDTDDPEDPDNPDDPPESPDGPDEELDDISDEQEAISDSLESIETVEGAELANPESEAPDDTVVTVNETEIKNQENEASLVEEANSENAEKLGDPVKVSKGTYELAEVDLEIGSTKQFEIKRRYESDNSVIGSFGYGWITNLDERIIIGIDSNLEQRITKLTNYKSKLQQFITEFEKEIIRHYKVSSIDNASNEISARIKECESLLTKTNDLIKRLNSFIDAVRGKGNYENDAKRLKISVENLRGNVQSKKELVEKQLALALADINKLNNLKKRMSEVTAQIIYLQKLLIEQRKIHERNKTALFSGLGKEYEEVGKDKIVLIDENGYPHTFKKENDNLNIWKNENEREFIKCEYSNKSYKLYLRNGCIKIYNDSGFLVKFIDRNNNWVELVRTTEQKITYIKTSFNEEFVIWYSGSFINKITNVRSSDETVQYTYQNNYLFSVTDKDGDTVTMNYDQTGHLVKLNKCDGSFISFVYNEQTNDGNILTTSTINEEGYAEYFEYFRNQNRTDYIDHDGNITKYWYDENQHTKKKVLPDETVIYNTYDEYGNLVAKEENGNVTRYTYDSNNNLIQIRYSDSSSEFWSYDKNNLLLSYTDRDGVIEQYIRDNNGNLIEYRKANKTVFTQQFNLQGLVTTRVKYGQNPIVTNYEYDNYGNLIKEKTGDREIKYTYDNRNRLVSERIDNQEICKYSYAEHKTTITDYKGLETQYITNGRKDLVKVIQKDLQSSKVHVMQIDYDKRHLPINVFAGSEDSLQLIMSYLYSPEGKITGIINYGNESWIKLINYKNEKISEVKQFKISDADIVSKINSSNPITFEVLKSYLLQSGDKVQTQKYEYKQSGNNENQISVFNDSILENIFAYDSFGNLIKITDGNNEHREIKYSKAGRIIKEQSLYSGWYEYDYGADGLLKLQREEGSQGMTFEYYPDGSKKSEKDCRGNITNYKYDSLGRVAAKESVHQKVWYEYDKLNCLKKISIGKTLDEQFVSWFASYNYSSDGRKITVIEGEKYKKEYELDAFGNVVRITDGNGNSKSYEYNYLNQLISIYDGYGNQTKIQYNALNKIDNLTFPEGNKLSYSYNYTGLLEKIVDDCGIVYRAEYDKRGRLVKEFNRADCEKSYEYDNAGHLIQIKYGDEIVESYEYDNYGRNLKVTDGNGAKYLYNYDVFGRLKNERNRSGYEQSYSYDEEGKLKNVICFDGSTISYITSSDRTIQKEIFSDGSLNVINLDETGNIEEAQNAHGETVYKYDQGGRLIYQKDITTGEEVEFEYDDAGNRIRLISSTRDTIYSYGKNNEVKEVFDNKQRLHVKLSYNNNGQEVVRDFGNGTKEQTHYDKAGRVMVKTLKADNGTLLWGEGYVYGPNGKRTATVDFNGRVTFYEYNSRGQISEIYYPYSNELIDKLNTEASECGLPATNDYGENRYMTSAEKSTIIPLLNSMQYGFANKLSNLQIFIKEKYTYDKNGNRKTKTTASGTIEYTYDNENCLIASGSHGQSYIQYSYDKLGNLLSEESADKKISYAYNSQNRLIYCEVIDHAEKTCSQTSYAYDVFGRRIIVQDKDQCALRTLYDGFTFDVIKQSPTYANGLFTDSYETGIRWTENGRPTGDRYRYLSDEKSSDENRYFYLDEGIYKSVSHRYKGERTQLSVNGIIAAQATSDYGAEYFSTDLLGSVASITDNLGLQKTAYSYDVFGSPISGILTASSDYGYLGKQFDPTTTHYNYGYRDYNPSTSRFTTQDPIRDGLNWFQYCNGDPVNFVDSDGLFYYNANGQQSITTVKKTTVVILRNNDGLGNSFDSTRLIYKNDGFNTKLVYVDTVGANCREKYYNLGKGETIPDGTYYLSNESTSKTPLYLQEDGTTNSESYKNILSLRTNDERLTKEQQDKINEGDIFFHGNQKKDGDIYTGNATPESAACIIGKNGQKQQDEMMQYLMDGVQNPKSITVYVRSMSNIGGCAK</sequence>
<dbReference type="OrthoDB" id="353304at2"/>
<dbReference type="EMBL" id="FORI01000012">
    <property type="protein sequence ID" value="SFJ04473.1"/>
    <property type="molecule type" value="Genomic_DNA"/>
</dbReference>
<feature type="region of interest" description="Disordered" evidence="3">
    <location>
        <begin position="32"/>
        <end position="88"/>
    </location>
</feature>
<evidence type="ECO:0000256" key="2">
    <source>
        <dbReference type="SAM" id="Coils"/>
    </source>
</evidence>
<gene>
    <name evidence="6" type="ORF">SAMN04487775_11245</name>
</gene>
<keyword evidence="1" id="KW-0677">Repeat</keyword>
<evidence type="ECO:0000256" key="1">
    <source>
        <dbReference type="ARBA" id="ARBA00022737"/>
    </source>
</evidence>
<dbReference type="Pfam" id="PF05593">
    <property type="entry name" value="RHS_repeat"/>
    <property type="match status" value="1"/>
</dbReference>
<dbReference type="PANTHER" id="PTHR32305:SF15">
    <property type="entry name" value="PROTEIN RHSA-RELATED"/>
    <property type="match status" value="1"/>
</dbReference>
<feature type="coiled-coil region" evidence="2">
    <location>
        <begin position="275"/>
        <end position="320"/>
    </location>
</feature>
<evidence type="ECO:0000313" key="6">
    <source>
        <dbReference type="EMBL" id="SFJ04473.1"/>
    </source>
</evidence>
<dbReference type="InterPro" id="IPR056823">
    <property type="entry name" value="TEN-like_YD-shell"/>
</dbReference>
<accession>A0A1I3N597</accession>
<feature type="compositionally biased region" description="Acidic residues" evidence="3">
    <location>
        <begin position="41"/>
        <end position="84"/>
    </location>
</feature>
<evidence type="ECO:0000313" key="7">
    <source>
        <dbReference type="Proteomes" id="UP000182737"/>
    </source>
</evidence>
<dbReference type="NCBIfam" id="TIGR01643">
    <property type="entry name" value="YD_repeat_2x"/>
    <property type="match status" value="1"/>
</dbReference>
<evidence type="ECO:0000259" key="5">
    <source>
        <dbReference type="Pfam" id="PF25023"/>
    </source>
</evidence>
<feature type="domain" description="Teneurin-like YD-shell" evidence="5">
    <location>
        <begin position="1144"/>
        <end position="1327"/>
    </location>
</feature>
<feature type="domain" description="Teneurin-like YD-shell" evidence="5">
    <location>
        <begin position="668"/>
        <end position="744"/>
    </location>
</feature>
<name>A0A1I3N597_9SPIR</name>
<dbReference type="Gene3D" id="2.180.10.10">
    <property type="entry name" value="RHS repeat-associated core"/>
    <property type="match status" value="4"/>
</dbReference>
<evidence type="ECO:0000256" key="3">
    <source>
        <dbReference type="SAM" id="MobiDB-lite"/>
    </source>
</evidence>
<dbReference type="Pfam" id="PF20148">
    <property type="entry name" value="DUF6531"/>
    <property type="match status" value="1"/>
</dbReference>
<dbReference type="InterPro" id="IPR050708">
    <property type="entry name" value="T6SS_VgrG/RHS"/>
</dbReference>
<dbReference type="InterPro" id="IPR045351">
    <property type="entry name" value="DUF6531"/>
</dbReference>
<feature type="domain" description="Teneurin-like YD-shell" evidence="5">
    <location>
        <begin position="987"/>
        <end position="1140"/>
    </location>
</feature>
<dbReference type="RefSeq" id="WP_074933464.1">
    <property type="nucleotide sequence ID" value="NZ_FORI01000012.1"/>
</dbReference>
<dbReference type="Pfam" id="PF25023">
    <property type="entry name" value="TEN_YD-shell"/>
    <property type="match status" value="4"/>
</dbReference>
<dbReference type="InterPro" id="IPR006530">
    <property type="entry name" value="YD"/>
</dbReference>
<dbReference type="InterPro" id="IPR031325">
    <property type="entry name" value="RHS_repeat"/>
</dbReference>
<dbReference type="Proteomes" id="UP000182737">
    <property type="component" value="Unassembled WGS sequence"/>
</dbReference>